<dbReference type="Pfam" id="PF00126">
    <property type="entry name" value="HTH_1"/>
    <property type="match status" value="1"/>
</dbReference>
<organism evidence="6 7">
    <name type="scientific">Methylophilus flavus</name>
    <dbReference type="NCBI Taxonomy" id="640084"/>
    <lineage>
        <taxon>Bacteria</taxon>
        <taxon>Pseudomonadati</taxon>
        <taxon>Pseudomonadota</taxon>
        <taxon>Betaproteobacteria</taxon>
        <taxon>Nitrosomonadales</taxon>
        <taxon>Methylophilaceae</taxon>
        <taxon>Methylophilus</taxon>
    </lineage>
</organism>
<evidence type="ECO:0000313" key="6">
    <source>
        <dbReference type="EMBL" id="MFD1123258.1"/>
    </source>
</evidence>
<keyword evidence="2" id="KW-0805">Transcription regulation</keyword>
<feature type="domain" description="HTH lysR-type" evidence="5">
    <location>
        <begin position="1"/>
        <end position="59"/>
    </location>
</feature>
<dbReference type="InterPro" id="IPR058163">
    <property type="entry name" value="LysR-type_TF_proteobact-type"/>
</dbReference>
<dbReference type="Gene3D" id="1.10.10.10">
    <property type="entry name" value="Winged helix-like DNA-binding domain superfamily/Winged helix DNA-binding domain"/>
    <property type="match status" value="1"/>
</dbReference>
<evidence type="ECO:0000259" key="5">
    <source>
        <dbReference type="PROSITE" id="PS50931"/>
    </source>
</evidence>
<dbReference type="Gene3D" id="3.40.190.290">
    <property type="match status" value="1"/>
</dbReference>
<evidence type="ECO:0000256" key="1">
    <source>
        <dbReference type="ARBA" id="ARBA00009437"/>
    </source>
</evidence>
<dbReference type="RefSeq" id="WP_379034770.1">
    <property type="nucleotide sequence ID" value="NZ_JBHTLN010000002.1"/>
</dbReference>
<evidence type="ECO:0000256" key="2">
    <source>
        <dbReference type="ARBA" id="ARBA00023015"/>
    </source>
</evidence>
<accession>A0ABW3PC36</accession>
<dbReference type="InterPro" id="IPR005119">
    <property type="entry name" value="LysR_subst-bd"/>
</dbReference>
<proteinExistence type="inferred from homology"/>
<dbReference type="CDD" id="cd08477">
    <property type="entry name" value="PBP2_CrgA_like_8"/>
    <property type="match status" value="1"/>
</dbReference>
<dbReference type="InterPro" id="IPR036390">
    <property type="entry name" value="WH_DNA-bd_sf"/>
</dbReference>
<dbReference type="InterPro" id="IPR000847">
    <property type="entry name" value="LysR_HTH_N"/>
</dbReference>
<evidence type="ECO:0000313" key="7">
    <source>
        <dbReference type="Proteomes" id="UP001597206"/>
    </source>
</evidence>
<dbReference type="PANTHER" id="PTHR30537:SF5">
    <property type="entry name" value="HTH-TYPE TRANSCRIPTIONAL ACTIVATOR TTDR-RELATED"/>
    <property type="match status" value="1"/>
</dbReference>
<comment type="similarity">
    <text evidence="1">Belongs to the LysR transcriptional regulatory family.</text>
</comment>
<evidence type="ECO:0000256" key="4">
    <source>
        <dbReference type="ARBA" id="ARBA00023163"/>
    </source>
</evidence>
<dbReference type="Pfam" id="PF03466">
    <property type="entry name" value="LysR_substrate"/>
    <property type="match status" value="1"/>
</dbReference>
<dbReference type="SUPFAM" id="SSF46785">
    <property type="entry name" value="Winged helix' DNA-binding domain"/>
    <property type="match status" value="1"/>
</dbReference>
<sequence>MDRFLSMEVFVTAVESGSFTVSATLLKMTPSMISKHISALEKRLGTPLLQRTTRRQHLTEAGQAYYEQCKQIMVHVAAAEAGVEAMSSHPKGMLRVSASVWFGSLTLAPLACDYLKVYPEVNLQLSLTDRYVDIVDEGYDVAIRIGNLADSSLIARKLSMFEVAICASPDYLQQYGIPQTPEDLLQHQCLGFSNWHSQGGWKQISPYLNISSALRFESDNSQALRVAAVKGLGIILTPRALLKADIEAGRLIELLPDYTPTARPIHAVYPRNRQSQPKLTTFVDYLISAFSETA</sequence>
<protein>
    <submittedName>
        <fullName evidence="6">LysR family transcriptional regulator</fullName>
    </submittedName>
</protein>
<gene>
    <name evidence="6" type="ORF">ACFQ2T_12125</name>
</gene>
<comment type="caution">
    <text evidence="6">The sequence shown here is derived from an EMBL/GenBank/DDBJ whole genome shotgun (WGS) entry which is preliminary data.</text>
</comment>
<keyword evidence="3" id="KW-0238">DNA-binding</keyword>
<name>A0ABW3PC36_9PROT</name>
<reference evidence="7" key="1">
    <citation type="journal article" date="2019" name="Int. J. Syst. Evol. Microbiol.">
        <title>The Global Catalogue of Microorganisms (GCM) 10K type strain sequencing project: providing services to taxonomists for standard genome sequencing and annotation.</title>
        <authorList>
            <consortium name="The Broad Institute Genomics Platform"/>
            <consortium name="The Broad Institute Genome Sequencing Center for Infectious Disease"/>
            <person name="Wu L."/>
            <person name="Ma J."/>
        </authorList>
    </citation>
    <scope>NUCLEOTIDE SEQUENCE [LARGE SCALE GENOMIC DNA]</scope>
    <source>
        <strain evidence="7">CCUG 58411</strain>
    </source>
</reference>
<evidence type="ECO:0000256" key="3">
    <source>
        <dbReference type="ARBA" id="ARBA00023125"/>
    </source>
</evidence>
<keyword evidence="4" id="KW-0804">Transcription</keyword>
<dbReference type="PANTHER" id="PTHR30537">
    <property type="entry name" value="HTH-TYPE TRANSCRIPTIONAL REGULATOR"/>
    <property type="match status" value="1"/>
</dbReference>
<dbReference type="EMBL" id="JBHTLN010000002">
    <property type="protein sequence ID" value="MFD1123258.1"/>
    <property type="molecule type" value="Genomic_DNA"/>
</dbReference>
<dbReference type="Proteomes" id="UP001597206">
    <property type="component" value="Unassembled WGS sequence"/>
</dbReference>
<dbReference type="SUPFAM" id="SSF53850">
    <property type="entry name" value="Periplasmic binding protein-like II"/>
    <property type="match status" value="1"/>
</dbReference>
<keyword evidence="7" id="KW-1185">Reference proteome</keyword>
<dbReference type="InterPro" id="IPR036388">
    <property type="entry name" value="WH-like_DNA-bd_sf"/>
</dbReference>
<dbReference type="PROSITE" id="PS50931">
    <property type="entry name" value="HTH_LYSR"/>
    <property type="match status" value="1"/>
</dbReference>